<dbReference type="GO" id="GO:0032259">
    <property type="term" value="P:methylation"/>
    <property type="evidence" value="ECO:0007669"/>
    <property type="project" value="UniProtKB-KW"/>
</dbReference>
<dbReference type="CDD" id="cd02440">
    <property type="entry name" value="AdoMet_MTases"/>
    <property type="match status" value="1"/>
</dbReference>
<dbReference type="GO" id="GO:0008168">
    <property type="term" value="F:methyltransferase activity"/>
    <property type="evidence" value="ECO:0007669"/>
    <property type="project" value="UniProtKB-KW"/>
</dbReference>
<dbReference type="PANTHER" id="PTHR43464:SF19">
    <property type="entry name" value="UBIQUINONE BIOSYNTHESIS O-METHYLTRANSFERASE, MITOCHONDRIAL"/>
    <property type="match status" value="1"/>
</dbReference>
<evidence type="ECO:0000256" key="4">
    <source>
        <dbReference type="SAM" id="MobiDB-lite"/>
    </source>
</evidence>
<keyword evidence="1 5" id="KW-0489">Methyltransferase</keyword>
<dbReference type="SUPFAM" id="SSF53335">
    <property type="entry name" value="S-adenosyl-L-methionine-dependent methyltransferases"/>
    <property type="match status" value="1"/>
</dbReference>
<dbReference type="EMBL" id="JACHMY010000001">
    <property type="protein sequence ID" value="MBB5839069.1"/>
    <property type="molecule type" value="Genomic_DNA"/>
</dbReference>
<keyword evidence="2 5" id="KW-0808">Transferase</keyword>
<protein>
    <submittedName>
        <fullName evidence="5">SAM-dependent methyltransferase</fullName>
    </submittedName>
</protein>
<name>A0A7W9MWR1_9ACTN</name>
<proteinExistence type="predicted"/>
<comment type="caution">
    <text evidence="5">The sequence shown here is derived from an EMBL/GenBank/DDBJ whole genome shotgun (WGS) entry which is preliminary data.</text>
</comment>
<reference evidence="5 6" key="1">
    <citation type="submission" date="2020-08" db="EMBL/GenBank/DDBJ databases">
        <title>Sequencing the genomes of 1000 actinobacteria strains.</title>
        <authorList>
            <person name="Klenk H.-P."/>
        </authorList>
    </citation>
    <scope>NUCLEOTIDE SEQUENCE [LARGE SCALE GENOMIC DNA]</scope>
    <source>
        <strain evidence="5 6">DSM 28967</strain>
    </source>
</reference>
<dbReference type="InterPro" id="IPR029063">
    <property type="entry name" value="SAM-dependent_MTases_sf"/>
</dbReference>
<evidence type="ECO:0000313" key="5">
    <source>
        <dbReference type="EMBL" id="MBB5839069.1"/>
    </source>
</evidence>
<dbReference type="PANTHER" id="PTHR43464">
    <property type="entry name" value="METHYLTRANSFERASE"/>
    <property type="match status" value="1"/>
</dbReference>
<dbReference type="RefSeq" id="WP_184800456.1">
    <property type="nucleotide sequence ID" value="NZ_JACHMY010000001.1"/>
</dbReference>
<evidence type="ECO:0000256" key="1">
    <source>
        <dbReference type="ARBA" id="ARBA00022603"/>
    </source>
</evidence>
<evidence type="ECO:0000256" key="3">
    <source>
        <dbReference type="ARBA" id="ARBA00022691"/>
    </source>
</evidence>
<dbReference type="Proteomes" id="UP000549971">
    <property type="component" value="Unassembled WGS sequence"/>
</dbReference>
<keyword evidence="3" id="KW-0949">S-adenosyl-L-methionine</keyword>
<dbReference type="Pfam" id="PF13489">
    <property type="entry name" value="Methyltransf_23"/>
    <property type="match status" value="1"/>
</dbReference>
<evidence type="ECO:0000256" key="2">
    <source>
        <dbReference type="ARBA" id="ARBA00022679"/>
    </source>
</evidence>
<gene>
    <name evidence="5" type="ORF">HDA39_005803</name>
</gene>
<evidence type="ECO:0000313" key="6">
    <source>
        <dbReference type="Proteomes" id="UP000549971"/>
    </source>
</evidence>
<feature type="region of interest" description="Disordered" evidence="4">
    <location>
        <begin position="123"/>
        <end position="154"/>
    </location>
</feature>
<organism evidence="5 6">
    <name type="scientific">Kribbella italica</name>
    <dbReference type="NCBI Taxonomy" id="1540520"/>
    <lineage>
        <taxon>Bacteria</taxon>
        <taxon>Bacillati</taxon>
        <taxon>Actinomycetota</taxon>
        <taxon>Actinomycetes</taxon>
        <taxon>Propionibacteriales</taxon>
        <taxon>Kribbellaceae</taxon>
        <taxon>Kribbella</taxon>
    </lineage>
</organism>
<dbReference type="AlphaFoldDB" id="A0A7W9MWR1"/>
<keyword evidence="6" id="KW-1185">Reference proteome</keyword>
<sequence>MRYYHPEHESAYREVERRGHTQWNDLFDPTANWTYDHFQNRPFLEQALPHLALPGEALAAPAPRAFEYGCGTGPAACWLAAQGFEVDAIDLIPEAITIARRMAEDRGLRVTFAVADICDLPTEPHDTPVGRDVPAPPQPGAPSPRADLRPSALSPNAIGTERKYDLVLDSYCLQSIVTDEDRRAVFAAVRARLKPSGYYVISTAVRGPERTTEPGFHYDESTGIYYREIPPGSVCDQVVELGGRWYAPHRRHLSADALRNELTAEGFQVLTLEGSDAADVVCRPTGSHPLDGTPEKAETQ</sequence>
<accession>A0A7W9MWR1</accession>
<dbReference type="Gene3D" id="3.40.50.150">
    <property type="entry name" value="Vaccinia Virus protein VP39"/>
    <property type="match status" value="1"/>
</dbReference>